<dbReference type="GO" id="GO:0003824">
    <property type="term" value="F:catalytic activity"/>
    <property type="evidence" value="ECO:0007669"/>
    <property type="project" value="InterPro"/>
</dbReference>
<sequence>MNDFPCIVIGGICDYADSHKNKDWQGHATAVAAATTKELLSLVPDPSDPDALERVRHHLDGLPLALATAGAYLDPVSISFAEYFRNYRETWLRLQMKTPRLLFI</sequence>
<evidence type="ECO:0000313" key="2">
    <source>
        <dbReference type="Proteomes" id="UP000541154"/>
    </source>
</evidence>
<accession>A0A8H5ZYK3</accession>
<gene>
    <name evidence="1" type="ORF">ETB97_007699</name>
</gene>
<proteinExistence type="predicted"/>
<organism evidence="1 2">
    <name type="scientific">Petromyces alliaceus</name>
    <name type="common">Aspergillus alliaceus</name>
    <dbReference type="NCBI Taxonomy" id="209559"/>
    <lineage>
        <taxon>Eukaryota</taxon>
        <taxon>Fungi</taxon>
        <taxon>Dikarya</taxon>
        <taxon>Ascomycota</taxon>
        <taxon>Pezizomycotina</taxon>
        <taxon>Eurotiomycetes</taxon>
        <taxon>Eurotiomycetidae</taxon>
        <taxon>Eurotiales</taxon>
        <taxon>Aspergillaceae</taxon>
        <taxon>Aspergillus</taxon>
        <taxon>Aspergillus subgen. Circumdati</taxon>
    </lineage>
</organism>
<name>A0A8H5ZYK3_PETAA</name>
<dbReference type="GO" id="GO:0009116">
    <property type="term" value="P:nucleoside metabolic process"/>
    <property type="evidence" value="ECO:0007669"/>
    <property type="project" value="InterPro"/>
</dbReference>
<dbReference type="Gene3D" id="3.40.50.1580">
    <property type="entry name" value="Nucleoside phosphorylase domain"/>
    <property type="match status" value="1"/>
</dbReference>
<protein>
    <submittedName>
        <fullName evidence="1">Uncharacterized protein</fullName>
    </submittedName>
</protein>
<dbReference type="AlphaFoldDB" id="A0A8H5ZYK3"/>
<evidence type="ECO:0000313" key="1">
    <source>
        <dbReference type="EMBL" id="KAF5856198.1"/>
    </source>
</evidence>
<dbReference type="Proteomes" id="UP000541154">
    <property type="component" value="Unassembled WGS sequence"/>
</dbReference>
<dbReference type="EMBL" id="SPNV01000338">
    <property type="protein sequence ID" value="KAF5856198.1"/>
    <property type="molecule type" value="Genomic_DNA"/>
</dbReference>
<comment type="caution">
    <text evidence="1">The sequence shown here is derived from an EMBL/GenBank/DDBJ whole genome shotgun (WGS) entry which is preliminary data.</text>
</comment>
<dbReference type="PANTHER" id="PTHR46082:SF11">
    <property type="entry name" value="AAA+ ATPASE DOMAIN-CONTAINING PROTEIN-RELATED"/>
    <property type="match status" value="1"/>
</dbReference>
<keyword evidence="2" id="KW-1185">Reference proteome</keyword>
<reference evidence="1 2" key="1">
    <citation type="submission" date="2019-04" db="EMBL/GenBank/DDBJ databases">
        <title>Aspergillus burnettii sp. nov., novel species from soil in southeast Queensland.</title>
        <authorList>
            <person name="Gilchrist C.L.M."/>
            <person name="Pitt J.I."/>
            <person name="Lange L."/>
            <person name="Lacey H.J."/>
            <person name="Vuong D."/>
            <person name="Midgley D.J."/>
            <person name="Greenfield P."/>
            <person name="Bradbury M."/>
            <person name="Lacey E."/>
            <person name="Busk P.K."/>
            <person name="Pilgaard B."/>
            <person name="Chooi Y.H."/>
            <person name="Piggott A.M."/>
        </authorList>
    </citation>
    <scope>NUCLEOTIDE SEQUENCE [LARGE SCALE GENOMIC DNA]</scope>
    <source>
        <strain evidence="1 2">FRR 5400</strain>
    </source>
</reference>
<dbReference type="PANTHER" id="PTHR46082">
    <property type="entry name" value="ATP/GTP-BINDING PROTEIN-RELATED"/>
    <property type="match status" value="1"/>
</dbReference>
<dbReference type="InterPro" id="IPR035994">
    <property type="entry name" value="Nucleoside_phosphorylase_sf"/>
</dbReference>
<dbReference type="InterPro" id="IPR053137">
    <property type="entry name" value="NLR-like"/>
</dbReference>
<dbReference type="SUPFAM" id="SSF53167">
    <property type="entry name" value="Purine and uridine phosphorylases"/>
    <property type="match status" value="1"/>
</dbReference>